<organism evidence="4 5">
    <name type="scientific">Trapa natans</name>
    <name type="common">Water chestnut</name>
    <dbReference type="NCBI Taxonomy" id="22666"/>
    <lineage>
        <taxon>Eukaryota</taxon>
        <taxon>Viridiplantae</taxon>
        <taxon>Streptophyta</taxon>
        <taxon>Embryophyta</taxon>
        <taxon>Tracheophyta</taxon>
        <taxon>Spermatophyta</taxon>
        <taxon>Magnoliopsida</taxon>
        <taxon>eudicotyledons</taxon>
        <taxon>Gunneridae</taxon>
        <taxon>Pentapetalae</taxon>
        <taxon>rosids</taxon>
        <taxon>malvids</taxon>
        <taxon>Myrtales</taxon>
        <taxon>Lythraceae</taxon>
        <taxon>Trapa</taxon>
    </lineage>
</organism>
<dbReference type="Proteomes" id="UP001346149">
    <property type="component" value="Unassembled WGS sequence"/>
</dbReference>
<evidence type="ECO:0000313" key="4">
    <source>
        <dbReference type="EMBL" id="KAK4788014.1"/>
    </source>
</evidence>
<accession>A0AAN7R0Y7</accession>
<comment type="caution">
    <text evidence="4">The sequence shown here is derived from an EMBL/GenBank/DDBJ whole genome shotgun (WGS) entry which is preliminary data.</text>
</comment>
<gene>
    <name evidence="4" type="ORF">SAY86_019333</name>
</gene>
<name>A0AAN7R0Y7_TRANT</name>
<keyword evidence="2" id="KW-0863">Zinc-finger</keyword>
<keyword evidence="5" id="KW-1185">Reference proteome</keyword>
<evidence type="ECO:0000256" key="3">
    <source>
        <dbReference type="ARBA" id="ARBA00022833"/>
    </source>
</evidence>
<evidence type="ECO:0000313" key="5">
    <source>
        <dbReference type="Proteomes" id="UP001346149"/>
    </source>
</evidence>
<dbReference type="EMBL" id="JAXQNO010000011">
    <property type="protein sequence ID" value="KAK4788014.1"/>
    <property type="molecule type" value="Genomic_DNA"/>
</dbReference>
<dbReference type="GO" id="GO:0004842">
    <property type="term" value="F:ubiquitin-protein transferase activity"/>
    <property type="evidence" value="ECO:0007669"/>
    <property type="project" value="TreeGrafter"/>
</dbReference>
<dbReference type="PANTHER" id="PTHR42647">
    <property type="entry name" value="SBP (S-RIBONUCLEASE BINDING PROTEIN) FAMILY PROTEIN"/>
    <property type="match status" value="1"/>
</dbReference>
<sequence length="280" mass="31597">MAIEAQLPPEIGLGGGLPMFGLPSSSSHQDYGGGCGFNLSSFSMGQSRKRQIYEREQPIQYTQQLQSHLQPSGHRRLCSVSDFQDRMKEVELKDRNLVGLDQHRNEMDEYLRLQGEGLRWMLKEQRLQQEAAVLSKIESRARWLIQQKDREIALVSKRTLELQSLLGKLEAESQAWQRLSQEKGAMVVSLNTMLEQVRSREEECAESCCEAAADRAEGERMEARRGVVGKMVCRGCNDGESCILFLPCRHLCSCKSCEAFLERCPVCGTPKKASIEALIL</sequence>
<dbReference type="Pfam" id="PF13920">
    <property type="entry name" value="zf-C3HC4_3"/>
    <property type="match status" value="1"/>
</dbReference>
<dbReference type="InterPro" id="IPR013083">
    <property type="entry name" value="Znf_RING/FYVE/PHD"/>
</dbReference>
<evidence type="ECO:0008006" key="6">
    <source>
        <dbReference type="Google" id="ProtNLM"/>
    </source>
</evidence>
<keyword evidence="1" id="KW-0479">Metal-binding</keyword>
<evidence type="ECO:0000256" key="1">
    <source>
        <dbReference type="ARBA" id="ARBA00022723"/>
    </source>
</evidence>
<dbReference type="GO" id="GO:0008270">
    <property type="term" value="F:zinc ion binding"/>
    <property type="evidence" value="ECO:0007669"/>
    <property type="project" value="UniProtKB-KW"/>
</dbReference>
<dbReference type="Gene3D" id="3.30.40.10">
    <property type="entry name" value="Zinc/RING finger domain, C3HC4 (zinc finger)"/>
    <property type="match status" value="1"/>
</dbReference>
<dbReference type="AlphaFoldDB" id="A0AAN7R0Y7"/>
<dbReference type="FunFam" id="3.30.40.10:FF:000239">
    <property type="entry name" value="probable BOI-related E3 ubiquitin-protein ligase 2"/>
    <property type="match status" value="1"/>
</dbReference>
<keyword evidence="3" id="KW-0862">Zinc</keyword>
<proteinExistence type="predicted"/>
<reference evidence="4 5" key="1">
    <citation type="journal article" date="2023" name="Hortic Res">
        <title>Pangenome of water caltrop reveals structural variations and asymmetric subgenome divergence after allopolyploidization.</title>
        <authorList>
            <person name="Zhang X."/>
            <person name="Chen Y."/>
            <person name="Wang L."/>
            <person name="Yuan Y."/>
            <person name="Fang M."/>
            <person name="Shi L."/>
            <person name="Lu R."/>
            <person name="Comes H.P."/>
            <person name="Ma Y."/>
            <person name="Chen Y."/>
            <person name="Huang G."/>
            <person name="Zhou Y."/>
            <person name="Zheng Z."/>
            <person name="Qiu Y."/>
        </authorList>
    </citation>
    <scope>NUCLEOTIDE SEQUENCE [LARGE SCALE GENOMIC DNA]</scope>
    <source>
        <strain evidence="4">F231</strain>
    </source>
</reference>
<dbReference type="PANTHER" id="PTHR42647:SF6">
    <property type="entry name" value="RING-TYPE DOMAIN-CONTAINING PROTEIN"/>
    <property type="match status" value="1"/>
</dbReference>
<evidence type="ECO:0000256" key="2">
    <source>
        <dbReference type="ARBA" id="ARBA00022771"/>
    </source>
</evidence>
<protein>
    <recommendedName>
        <fullName evidence="6">BOI-related E3 ubiquitin-protein ligase 3</fullName>
    </recommendedName>
</protein>